<feature type="signal peptide" evidence="1">
    <location>
        <begin position="1"/>
        <end position="25"/>
    </location>
</feature>
<keyword evidence="3" id="KW-1185">Reference proteome</keyword>
<dbReference type="Proteomes" id="UP001596425">
    <property type="component" value="Unassembled WGS sequence"/>
</dbReference>
<dbReference type="RefSeq" id="WP_226864943.1">
    <property type="nucleotide sequence ID" value="NZ_JACZFR010000028.1"/>
</dbReference>
<evidence type="ECO:0000313" key="3">
    <source>
        <dbReference type="Proteomes" id="UP001596425"/>
    </source>
</evidence>
<dbReference type="PROSITE" id="PS51257">
    <property type="entry name" value="PROKAR_LIPOPROTEIN"/>
    <property type="match status" value="1"/>
</dbReference>
<evidence type="ECO:0000313" key="2">
    <source>
        <dbReference type="EMBL" id="MFC6632312.1"/>
    </source>
</evidence>
<feature type="chain" id="PRO_5046990183" description="Lipoprotein" evidence="1">
    <location>
        <begin position="26"/>
        <end position="138"/>
    </location>
</feature>
<evidence type="ECO:0000256" key="1">
    <source>
        <dbReference type="SAM" id="SignalP"/>
    </source>
</evidence>
<evidence type="ECO:0008006" key="4">
    <source>
        <dbReference type="Google" id="ProtNLM"/>
    </source>
</evidence>
<gene>
    <name evidence="2" type="ORF">ACFQBM_03410</name>
</gene>
<comment type="caution">
    <text evidence="2">The sequence shown here is derived from an EMBL/GenBank/DDBJ whole genome shotgun (WGS) entry which is preliminary data.</text>
</comment>
<organism evidence="2 3">
    <name type="scientific">Microbulbifer taiwanensis</name>
    <dbReference type="NCBI Taxonomy" id="986746"/>
    <lineage>
        <taxon>Bacteria</taxon>
        <taxon>Pseudomonadati</taxon>
        <taxon>Pseudomonadota</taxon>
        <taxon>Gammaproteobacteria</taxon>
        <taxon>Cellvibrionales</taxon>
        <taxon>Microbulbiferaceae</taxon>
        <taxon>Microbulbifer</taxon>
    </lineage>
</organism>
<name>A0ABW1YJS4_9GAMM</name>
<sequence length="138" mass="15166">MKKVNHSLGISILSALLLSAGCASERVVEVSDPGCDYTQVSYNHVFPRHCVPSTYPYKSKFMLTTTDYCNGVPEGQSLCETVQSDYDRRTVQSDGNLCYDKDMGVVVGTNSEKWVRLVVDKSGGRVVTLFPENSAGCR</sequence>
<keyword evidence="1" id="KW-0732">Signal</keyword>
<protein>
    <recommendedName>
        <fullName evidence="4">Lipoprotein</fullName>
    </recommendedName>
</protein>
<accession>A0ABW1YJS4</accession>
<proteinExistence type="predicted"/>
<reference evidence="3" key="1">
    <citation type="journal article" date="2019" name="Int. J. Syst. Evol. Microbiol.">
        <title>The Global Catalogue of Microorganisms (GCM) 10K type strain sequencing project: providing services to taxonomists for standard genome sequencing and annotation.</title>
        <authorList>
            <consortium name="The Broad Institute Genomics Platform"/>
            <consortium name="The Broad Institute Genome Sequencing Center for Infectious Disease"/>
            <person name="Wu L."/>
            <person name="Ma J."/>
        </authorList>
    </citation>
    <scope>NUCLEOTIDE SEQUENCE [LARGE SCALE GENOMIC DNA]</scope>
    <source>
        <strain evidence="3">CGMCC 1.13718</strain>
    </source>
</reference>
<dbReference type="EMBL" id="JBHSVR010000001">
    <property type="protein sequence ID" value="MFC6632312.1"/>
    <property type="molecule type" value="Genomic_DNA"/>
</dbReference>